<keyword evidence="4" id="KW-1185">Reference proteome</keyword>
<dbReference type="HOGENOM" id="CLU_116294_0_0_11"/>
<accession>J2K1A7</accession>
<dbReference type="RefSeq" id="WP_006604199.1">
    <property type="nucleotide sequence ID" value="NZ_CP072931.1"/>
</dbReference>
<name>J2K1A7_9ACTN</name>
<evidence type="ECO:0000313" key="3">
    <source>
        <dbReference type="EMBL" id="QTZ93198.1"/>
    </source>
</evidence>
<dbReference type="EMBL" id="CP072931">
    <property type="protein sequence ID" value="QTZ93198.1"/>
    <property type="molecule type" value="Genomic_DNA"/>
</dbReference>
<dbReference type="EMBL" id="AJGV01000085">
    <property type="protein sequence ID" value="EJJ06523.1"/>
    <property type="molecule type" value="Genomic_DNA"/>
</dbReference>
<evidence type="ECO:0000313" key="4">
    <source>
        <dbReference type="Proteomes" id="UP000009036"/>
    </source>
</evidence>
<proteinExistence type="predicted"/>
<organism evidence="2">
    <name type="scientific">Streptomyces auratus AGR0001</name>
    <dbReference type="NCBI Taxonomy" id="1160718"/>
    <lineage>
        <taxon>Bacteria</taxon>
        <taxon>Bacillati</taxon>
        <taxon>Actinomycetota</taxon>
        <taxon>Actinomycetes</taxon>
        <taxon>Kitasatosporales</taxon>
        <taxon>Streptomycetaceae</taxon>
        <taxon>Streptomyces</taxon>
    </lineage>
</organism>
<reference evidence="2" key="1">
    <citation type="journal article" date="2012" name="J. Bacteriol.">
        <title>Genome Sequence of Streptomyces auratus Strain AGR0001, a Phoslactomycin-Producing Actinomycete.</title>
        <authorList>
            <person name="Han X."/>
            <person name="Li M."/>
            <person name="Ding Z."/>
            <person name="Zhao J."/>
            <person name="Ji K."/>
            <person name="Wen M."/>
            <person name="Lu T."/>
        </authorList>
    </citation>
    <scope>NUCLEOTIDE SEQUENCE [LARGE SCALE GENOMIC DNA]</scope>
    <source>
        <strain evidence="2">AGR0001</strain>
    </source>
</reference>
<protein>
    <submittedName>
        <fullName evidence="2">Uncharacterized protein</fullName>
    </submittedName>
</protein>
<dbReference type="Proteomes" id="UP000009036">
    <property type="component" value="Chromosome"/>
</dbReference>
<evidence type="ECO:0000313" key="2">
    <source>
        <dbReference type="EMBL" id="EJJ06523.1"/>
    </source>
</evidence>
<dbReference type="PATRIC" id="fig|1160718.3.peg.2672"/>
<dbReference type="OrthoDB" id="3544267at2"/>
<dbReference type="AlphaFoldDB" id="J2K1A7"/>
<gene>
    <name evidence="3" type="ORF">SU9_018375</name>
    <name evidence="2" type="ORF">SU9_13204</name>
</gene>
<sequence length="179" mass="18055">MLDQALIALAAAGGTAVVTAAGTDAWAGLRRAVAHWFSRGDALREHAELERLDQTATALQPTDPAEAERARIRQEASWQVRIEAMLESLDDAERDEAADQMRSLLAQHVPQGSVRAGTGSVTVSDGGVAVDGDLSVTASGAGAIAVGGSVIGSVASNAPPTDPKGGASASPPLPGPQAS</sequence>
<evidence type="ECO:0000256" key="1">
    <source>
        <dbReference type="SAM" id="MobiDB-lite"/>
    </source>
</evidence>
<feature type="region of interest" description="Disordered" evidence="1">
    <location>
        <begin position="152"/>
        <end position="179"/>
    </location>
</feature>
<dbReference type="KEGG" id="sauh:SU9_018375"/>
<reference evidence="3" key="2">
    <citation type="submission" date="2021-04" db="EMBL/GenBank/DDBJ databases">
        <authorList>
            <person name="Wen M.-L."/>
            <person name="Han X.-L."/>
            <person name="Xiong J."/>
        </authorList>
    </citation>
    <scope>NUCLEOTIDE SEQUENCE</scope>
    <source>
        <strain evidence="3">AGR0001</strain>
    </source>
</reference>
<dbReference type="eggNOG" id="ENOG502ZT5W">
    <property type="taxonomic scope" value="Bacteria"/>
</dbReference>